<name>A0A0L8H4T3_OCTBM</name>
<feature type="compositionally biased region" description="Low complexity" evidence="1">
    <location>
        <begin position="63"/>
        <end position="81"/>
    </location>
</feature>
<feature type="compositionally biased region" description="Polar residues" evidence="1">
    <location>
        <begin position="82"/>
        <end position="101"/>
    </location>
</feature>
<dbReference type="AlphaFoldDB" id="A0A0L8H4T3"/>
<proteinExistence type="predicted"/>
<evidence type="ECO:0000313" key="2">
    <source>
        <dbReference type="EMBL" id="KOF83790.1"/>
    </source>
</evidence>
<protein>
    <submittedName>
        <fullName evidence="2">Uncharacterized protein</fullName>
    </submittedName>
</protein>
<accession>A0A0L8H4T3</accession>
<dbReference type="EMBL" id="KQ419376">
    <property type="protein sequence ID" value="KOF83790.1"/>
    <property type="molecule type" value="Genomic_DNA"/>
</dbReference>
<evidence type="ECO:0000256" key="1">
    <source>
        <dbReference type="SAM" id="MobiDB-lite"/>
    </source>
</evidence>
<organism evidence="2">
    <name type="scientific">Octopus bimaculoides</name>
    <name type="common">California two-spotted octopus</name>
    <dbReference type="NCBI Taxonomy" id="37653"/>
    <lineage>
        <taxon>Eukaryota</taxon>
        <taxon>Metazoa</taxon>
        <taxon>Spiralia</taxon>
        <taxon>Lophotrochozoa</taxon>
        <taxon>Mollusca</taxon>
        <taxon>Cephalopoda</taxon>
        <taxon>Coleoidea</taxon>
        <taxon>Octopodiformes</taxon>
        <taxon>Octopoda</taxon>
        <taxon>Incirrata</taxon>
        <taxon>Octopodidae</taxon>
        <taxon>Octopus</taxon>
    </lineage>
</organism>
<feature type="non-terminal residue" evidence="2">
    <location>
        <position position="1"/>
    </location>
</feature>
<gene>
    <name evidence="2" type="ORF">OCBIM_22023229mg</name>
</gene>
<sequence length="101" mass="11648">QKYHFVGEETPSNYSERVDNTSRQSYLLIDPLYTVQCCGHISSWEIFTKRAGTVRMQIWRPQNNNNNSSSNYTDVVDNNNSKGQQSNTYQLRGQNNLLVSP</sequence>
<reference evidence="2" key="1">
    <citation type="submission" date="2015-07" db="EMBL/GenBank/DDBJ databases">
        <title>MeaNS - Measles Nucleotide Surveillance Program.</title>
        <authorList>
            <person name="Tran T."/>
            <person name="Druce J."/>
        </authorList>
    </citation>
    <scope>NUCLEOTIDE SEQUENCE</scope>
    <source>
        <strain evidence="2">UCB-OBI-ISO-001</strain>
        <tissue evidence="2">Gonad</tissue>
    </source>
</reference>
<feature type="non-terminal residue" evidence="2">
    <location>
        <position position="101"/>
    </location>
</feature>
<feature type="region of interest" description="Disordered" evidence="1">
    <location>
        <begin position="60"/>
        <end position="101"/>
    </location>
</feature>